<keyword evidence="2" id="KW-1185">Reference proteome</keyword>
<dbReference type="EMBL" id="BTGU01001598">
    <property type="protein sequence ID" value="GMN26099.1"/>
    <property type="molecule type" value="Genomic_DNA"/>
</dbReference>
<protein>
    <submittedName>
        <fullName evidence="1">Uncharacterized protein</fullName>
    </submittedName>
</protein>
<gene>
    <name evidence="1" type="ORF">TIFTF001_040802</name>
</gene>
<accession>A0AA87YXV0</accession>
<proteinExistence type="predicted"/>
<dbReference type="AlphaFoldDB" id="A0AA87YXV0"/>
<evidence type="ECO:0000313" key="1">
    <source>
        <dbReference type="EMBL" id="GMN26099.1"/>
    </source>
</evidence>
<sequence length="66" mass="7547">MRIGGREEELFVGALQKSVRATMAPFWWCLGSSKICPQRHGEFVERLGTWLAELLRLRAPRSAKAF</sequence>
<evidence type="ECO:0000313" key="2">
    <source>
        <dbReference type="Proteomes" id="UP001187192"/>
    </source>
</evidence>
<comment type="caution">
    <text evidence="1">The sequence shown here is derived from an EMBL/GenBank/DDBJ whole genome shotgun (WGS) entry which is preliminary data.</text>
</comment>
<organism evidence="1 2">
    <name type="scientific">Ficus carica</name>
    <name type="common">Common fig</name>
    <dbReference type="NCBI Taxonomy" id="3494"/>
    <lineage>
        <taxon>Eukaryota</taxon>
        <taxon>Viridiplantae</taxon>
        <taxon>Streptophyta</taxon>
        <taxon>Embryophyta</taxon>
        <taxon>Tracheophyta</taxon>
        <taxon>Spermatophyta</taxon>
        <taxon>Magnoliopsida</taxon>
        <taxon>eudicotyledons</taxon>
        <taxon>Gunneridae</taxon>
        <taxon>Pentapetalae</taxon>
        <taxon>rosids</taxon>
        <taxon>fabids</taxon>
        <taxon>Rosales</taxon>
        <taxon>Moraceae</taxon>
        <taxon>Ficeae</taxon>
        <taxon>Ficus</taxon>
    </lineage>
</organism>
<dbReference type="Proteomes" id="UP001187192">
    <property type="component" value="Unassembled WGS sequence"/>
</dbReference>
<reference evidence="1" key="1">
    <citation type="submission" date="2023-07" db="EMBL/GenBank/DDBJ databases">
        <title>draft genome sequence of fig (Ficus carica).</title>
        <authorList>
            <person name="Takahashi T."/>
            <person name="Nishimura K."/>
        </authorList>
    </citation>
    <scope>NUCLEOTIDE SEQUENCE</scope>
</reference>
<name>A0AA87YXV0_FICCA</name>